<reference evidence="3" key="3">
    <citation type="submission" date="2019-07" db="EMBL/GenBank/DDBJ databases">
        <authorList>
            <person name="Pylro V."/>
            <person name="Dias A."/>
            <person name="Andreote F."/>
            <person name="Varani A."/>
            <person name="Andreote C."/>
            <person name="Bernardo E."/>
            <person name="Martins T."/>
        </authorList>
    </citation>
    <scope>NUCLEOTIDE SEQUENCE</scope>
    <source>
        <strain evidence="3">77</strain>
    </source>
</reference>
<evidence type="ECO:0000313" key="1">
    <source>
        <dbReference type="EMBL" id="RZE27746.1"/>
    </source>
</evidence>
<reference evidence="3" key="2">
    <citation type="journal article" date="2019" name="Microbiol. Resour. Announc.">
        <title>Draft Genomic Sequences of Streptomyces misionensis and Streptomyces albidoflavus, bacteria applied for phytopathogen biocontrol.</title>
        <authorList>
            <person name="Pylro V."/>
            <person name="Dias A."/>
            <person name="Andreote F."/>
            <person name="Varani A."/>
            <person name="Andreote C."/>
            <person name="Bernardo E."/>
            <person name="Martins T."/>
        </authorList>
    </citation>
    <scope>NUCLEOTIDE SEQUENCE</scope>
    <source>
        <strain evidence="3">77</strain>
    </source>
</reference>
<sequence>MDALRLITMNRQALLHGHSLETITAEVWEAQALSRAVGALLAEEGPRELREAALALSSPGGRAAEATELPVPCRGDPRAVRLTRAPDVEATLLALAELLGEVGIALVGLACGVYQEALYWASVEAIDAADEARDRVLDMLRALGESSGHSGRGSAAELR</sequence>
<dbReference type="EMBL" id="VOGX01000018">
    <property type="protein sequence ID" value="TWV26554.1"/>
    <property type="molecule type" value="Genomic_DNA"/>
</dbReference>
<keyword evidence="6" id="KW-1185">Reference proteome</keyword>
<reference evidence="4 5" key="1">
    <citation type="submission" date="2017-12" db="EMBL/GenBank/DDBJ databases">
        <title>Population genomics insights into the ecological differentiation and adaptive evolution in streptomycetes.</title>
        <authorList>
            <person name="Li Y."/>
            <person name="Huang Y."/>
        </authorList>
    </citation>
    <scope>NUCLEOTIDE SEQUENCE [LARGE SCALE GENOMIC DNA]</scope>
    <source>
        <strain evidence="2 4">FXJ.2339</strain>
        <strain evidence="1 5">NBRC 100770</strain>
    </source>
</reference>
<accession>A0A0X3X6W6</accession>
<evidence type="ECO:0000313" key="6">
    <source>
        <dbReference type="Proteomes" id="UP000318052"/>
    </source>
</evidence>
<evidence type="ECO:0000313" key="3">
    <source>
        <dbReference type="EMBL" id="TWV26554.1"/>
    </source>
</evidence>
<dbReference type="InterPro" id="IPR046081">
    <property type="entry name" value="DUF6099"/>
</dbReference>
<accession>A0A126XZQ5</accession>
<evidence type="ECO:0000313" key="2">
    <source>
        <dbReference type="EMBL" id="RZE44435.1"/>
    </source>
</evidence>
<proteinExistence type="predicted"/>
<protein>
    <submittedName>
        <fullName evidence="1">Uncharacterized protein</fullName>
    </submittedName>
</protein>
<dbReference type="RefSeq" id="WP_008409669.1">
    <property type="nucleotide sequence ID" value="NZ_CP014485.1"/>
</dbReference>
<evidence type="ECO:0000313" key="4">
    <source>
        <dbReference type="Proteomes" id="UP000292095"/>
    </source>
</evidence>
<dbReference type="Proteomes" id="UP000292095">
    <property type="component" value="Unassembled WGS sequence"/>
</dbReference>
<organism evidence="1 5">
    <name type="scientific">Streptomyces albidoflavus</name>
    <dbReference type="NCBI Taxonomy" id="1886"/>
    <lineage>
        <taxon>Bacteria</taxon>
        <taxon>Bacillati</taxon>
        <taxon>Actinomycetota</taxon>
        <taxon>Actinomycetes</taxon>
        <taxon>Kitasatosporales</taxon>
        <taxon>Streptomycetaceae</taxon>
        <taxon>Streptomyces</taxon>
        <taxon>Streptomyces albidoflavus group</taxon>
    </lineage>
</organism>
<dbReference type="Pfam" id="PF19594">
    <property type="entry name" value="DUF6099"/>
    <property type="match status" value="1"/>
</dbReference>
<dbReference type="Proteomes" id="UP000318052">
    <property type="component" value="Unassembled WGS sequence"/>
</dbReference>
<comment type="caution">
    <text evidence="1">The sequence shown here is derived from an EMBL/GenBank/DDBJ whole genome shotgun (WGS) entry which is preliminary data.</text>
</comment>
<dbReference type="EMBL" id="PKLK01000004">
    <property type="protein sequence ID" value="RZE44435.1"/>
    <property type="molecule type" value="Genomic_DNA"/>
</dbReference>
<dbReference type="EMBL" id="PKLL01000004">
    <property type="protein sequence ID" value="RZE27746.1"/>
    <property type="molecule type" value="Genomic_DNA"/>
</dbReference>
<dbReference type="Proteomes" id="UP000292693">
    <property type="component" value="Unassembled WGS sequence"/>
</dbReference>
<gene>
    <name evidence="2" type="ORF">C0Q91_05050</name>
    <name evidence="1" type="ORF">C0Q92_04835</name>
    <name evidence="3" type="ORF">FRZ02_07670</name>
</gene>
<dbReference type="AlphaFoldDB" id="A0A126XZQ5"/>
<name>A0A126XZQ5_9ACTN</name>
<evidence type="ECO:0000313" key="5">
    <source>
        <dbReference type="Proteomes" id="UP000292693"/>
    </source>
</evidence>